<dbReference type="EMBL" id="BAABAV010000001">
    <property type="protein sequence ID" value="GAA4267997.1"/>
    <property type="molecule type" value="Genomic_DNA"/>
</dbReference>
<accession>A0ABP8E6X9</accession>
<name>A0ABP8E6X9_9FLAO</name>
<sequence length="409" mass="48177">MKIDYKILHICNDEKFIDSTIKLFEDVYPNKSIYYVLQSTNEPFKHVRSEKAKPFLIQKEGDEHKIKDLLHENKIEVVFLHALHLKKQRIVNVLSKDILKVWFIWGSDLYWNWKLLKKDMFERETYTFLYGENTKTSLRNKIMFNNCSLWLFSKHRDNKIWLPKILVKKLETNFLTDFYKVVQKIDIAVPIVPAEYELVKRINNNLVYAPFEYANIEDLAINNELYNVKNANNILVGNSASPTNNHIDAFKQIVNYKQDSQKVIVPLSYGGKKDYINFVIEKGNYYFGDSFIPILNFMPLNEYNQLISGCGFAVFNHKRQQALGNINTMGYFGAKLFLNSESPIFKYFKKLGIQVFNINSVNSNSFYSKLSEKEIEHNRSLLFKLYSREAVKKKVVELIEIVDFKLKEN</sequence>
<keyword evidence="7" id="KW-1185">Reference proteome</keyword>
<comment type="caution">
    <text evidence="6">The sequence shown here is derived from an EMBL/GenBank/DDBJ whole genome shotgun (WGS) entry which is preliminary data.</text>
</comment>
<evidence type="ECO:0000256" key="5">
    <source>
        <dbReference type="ARBA" id="ARBA00023136"/>
    </source>
</evidence>
<protein>
    <submittedName>
        <fullName evidence="6">TDP-N-acetylfucosamine:lipid II N-acetylfucosaminyltransferase</fullName>
    </submittedName>
</protein>
<dbReference type="RefSeq" id="WP_139002009.1">
    <property type="nucleotide sequence ID" value="NZ_BAABAV010000001.1"/>
</dbReference>
<evidence type="ECO:0000313" key="7">
    <source>
        <dbReference type="Proteomes" id="UP001500027"/>
    </source>
</evidence>
<evidence type="ECO:0000313" key="6">
    <source>
        <dbReference type="EMBL" id="GAA4267997.1"/>
    </source>
</evidence>
<evidence type="ECO:0000256" key="4">
    <source>
        <dbReference type="ARBA" id="ARBA00022679"/>
    </source>
</evidence>
<reference evidence="7" key="1">
    <citation type="journal article" date="2019" name="Int. J. Syst. Evol. Microbiol.">
        <title>The Global Catalogue of Microorganisms (GCM) 10K type strain sequencing project: providing services to taxonomists for standard genome sequencing and annotation.</title>
        <authorList>
            <consortium name="The Broad Institute Genomics Platform"/>
            <consortium name="The Broad Institute Genome Sequencing Center for Infectious Disease"/>
            <person name="Wu L."/>
            <person name="Ma J."/>
        </authorList>
    </citation>
    <scope>NUCLEOTIDE SEQUENCE [LARGE SCALE GENOMIC DNA]</scope>
    <source>
        <strain evidence="7">JCM 17452</strain>
    </source>
</reference>
<organism evidence="6 7">
    <name type="scientific">Hyunsoonleella aestuarii</name>
    <dbReference type="NCBI Taxonomy" id="912802"/>
    <lineage>
        <taxon>Bacteria</taxon>
        <taxon>Pseudomonadati</taxon>
        <taxon>Bacteroidota</taxon>
        <taxon>Flavobacteriia</taxon>
        <taxon>Flavobacteriales</taxon>
        <taxon>Flavobacteriaceae</taxon>
    </lineage>
</organism>
<keyword evidence="5" id="KW-0472">Membrane</keyword>
<evidence type="ECO:0000256" key="3">
    <source>
        <dbReference type="ARBA" id="ARBA00022676"/>
    </source>
</evidence>
<keyword evidence="2" id="KW-0997">Cell inner membrane</keyword>
<evidence type="ECO:0000256" key="1">
    <source>
        <dbReference type="ARBA" id="ARBA00022475"/>
    </source>
</evidence>
<dbReference type="Proteomes" id="UP001500027">
    <property type="component" value="Unassembled WGS sequence"/>
</dbReference>
<dbReference type="Pfam" id="PF07429">
    <property type="entry name" value="Glyco_transf_56"/>
    <property type="match status" value="1"/>
</dbReference>
<proteinExistence type="predicted"/>
<evidence type="ECO:0000256" key="2">
    <source>
        <dbReference type="ARBA" id="ARBA00022519"/>
    </source>
</evidence>
<keyword evidence="4" id="KW-0808">Transferase</keyword>
<gene>
    <name evidence="6" type="ORF">GCM10022257_00980</name>
</gene>
<keyword evidence="1" id="KW-1003">Cell membrane</keyword>
<dbReference type="InterPro" id="IPR009993">
    <property type="entry name" value="WecF"/>
</dbReference>
<keyword evidence="3" id="KW-0328">Glycosyltransferase</keyword>